<dbReference type="Pfam" id="PF00501">
    <property type="entry name" value="AMP-binding"/>
    <property type="match status" value="1"/>
</dbReference>
<dbReference type="InterPro" id="IPR042099">
    <property type="entry name" value="ANL_N_sf"/>
</dbReference>
<dbReference type="EMBL" id="LT840184">
    <property type="protein sequence ID" value="SMF74921.1"/>
    <property type="molecule type" value="Genomic_DNA"/>
</dbReference>
<feature type="domain" description="AMP-dependent synthetase/ligase" evidence="1">
    <location>
        <begin position="131"/>
        <end position="258"/>
    </location>
</feature>
<gene>
    <name evidence="2" type="ORF">SAMN05661091_1128</name>
</gene>
<dbReference type="AlphaFoldDB" id="A0A1X7GUL1"/>
<organism evidence="2 3">
    <name type="scientific">Paenibacillus uliginis N3/975</name>
    <dbReference type="NCBI Taxonomy" id="1313296"/>
    <lineage>
        <taxon>Bacteria</taxon>
        <taxon>Bacillati</taxon>
        <taxon>Bacillota</taxon>
        <taxon>Bacilli</taxon>
        <taxon>Bacillales</taxon>
        <taxon>Paenibacillaceae</taxon>
        <taxon>Paenibacillus</taxon>
    </lineage>
</organism>
<keyword evidence="3" id="KW-1185">Reference proteome</keyword>
<accession>A0A1X7GUL1</accession>
<dbReference type="Gene3D" id="3.40.50.12780">
    <property type="entry name" value="N-terminal domain of ligase-like"/>
    <property type="match status" value="1"/>
</dbReference>
<evidence type="ECO:0000313" key="3">
    <source>
        <dbReference type="Proteomes" id="UP000192940"/>
    </source>
</evidence>
<dbReference type="STRING" id="1313296.SAMN05661091_1128"/>
<protein>
    <submittedName>
        <fullName evidence="2">Phenylacetate-CoA ligase</fullName>
    </submittedName>
</protein>
<sequence length="436" mass="49452">MISSEELHRIIERIGVFCPWYVQWLESLQKDKKIELEQLPLITASVLERYYYSSDNPLAGSDGLYEYRTSGTSSGRRKAIYYSETDEAAYMRIKLDVFRTIMGSAGYRTALADMGTGHAEATAARVFRQLGMEVTSIPYTLPIEQHLARLQSFQPEVLYTMPSILDRILLSSEHPESYGIRHVILVGEMAPAGWIRRAAERLGIAVERITDTYGSIEMGTLAYYSPQYGRYLLTEGLIAEGVGTEVLGEGVEPLPEQEQVLVLTSTVRESFPALRYVTYDVVRDLRPIIVDGVERMSFQSIVKRIGPDLKHGEKISIYDIEDVVNRHLGRLSSVRVYMDGNELKVVVYSLDDPNCSNGHRPEKLNGQEHTNKTKASRLLLEAVRQELEERIPEIGAMIRSGILGRIQVVYGSFQDEEQRSRVKHKKVYYDKVEGSE</sequence>
<dbReference type="SUPFAM" id="SSF56801">
    <property type="entry name" value="Acetyl-CoA synthetase-like"/>
    <property type="match status" value="1"/>
</dbReference>
<dbReference type="RefSeq" id="WP_244562958.1">
    <property type="nucleotide sequence ID" value="NZ_LT840184.1"/>
</dbReference>
<dbReference type="Proteomes" id="UP000192940">
    <property type="component" value="Chromosome I"/>
</dbReference>
<evidence type="ECO:0000313" key="2">
    <source>
        <dbReference type="EMBL" id="SMF74921.1"/>
    </source>
</evidence>
<dbReference type="PANTHER" id="PTHR43845">
    <property type="entry name" value="BLR5969 PROTEIN"/>
    <property type="match status" value="1"/>
</dbReference>
<dbReference type="GO" id="GO:0016874">
    <property type="term" value="F:ligase activity"/>
    <property type="evidence" value="ECO:0007669"/>
    <property type="project" value="UniProtKB-KW"/>
</dbReference>
<dbReference type="PANTHER" id="PTHR43845:SF1">
    <property type="entry name" value="BLR5969 PROTEIN"/>
    <property type="match status" value="1"/>
</dbReference>
<proteinExistence type="predicted"/>
<name>A0A1X7GUL1_9BACL</name>
<keyword evidence="2" id="KW-0436">Ligase</keyword>
<evidence type="ECO:0000259" key="1">
    <source>
        <dbReference type="Pfam" id="PF00501"/>
    </source>
</evidence>
<reference evidence="2 3" key="1">
    <citation type="submission" date="2017-04" db="EMBL/GenBank/DDBJ databases">
        <authorList>
            <person name="Afonso C.L."/>
            <person name="Miller P.J."/>
            <person name="Scott M.A."/>
            <person name="Spackman E."/>
            <person name="Goraichik I."/>
            <person name="Dimitrov K.M."/>
            <person name="Suarez D.L."/>
            <person name="Swayne D.E."/>
        </authorList>
    </citation>
    <scope>NUCLEOTIDE SEQUENCE [LARGE SCALE GENOMIC DNA]</scope>
    <source>
        <strain evidence="2 3">N3/975</strain>
    </source>
</reference>
<dbReference type="InterPro" id="IPR000873">
    <property type="entry name" value="AMP-dep_synth/lig_dom"/>
</dbReference>